<dbReference type="Proteomes" id="UP001597389">
    <property type="component" value="Unassembled WGS sequence"/>
</dbReference>
<evidence type="ECO:0000313" key="5">
    <source>
        <dbReference type="EMBL" id="MFD2158242.1"/>
    </source>
</evidence>
<dbReference type="InterPro" id="IPR024930">
    <property type="entry name" value="Skp_dom_sf"/>
</dbReference>
<gene>
    <name evidence="5" type="ORF">ACFSW8_04970</name>
</gene>
<keyword evidence="2 4" id="KW-0732">Signal</keyword>
<dbReference type="Pfam" id="PF03938">
    <property type="entry name" value="OmpH"/>
    <property type="match status" value="1"/>
</dbReference>
<organism evidence="5 6">
    <name type="scientific">Rubritalea tangerina</name>
    <dbReference type="NCBI Taxonomy" id="430798"/>
    <lineage>
        <taxon>Bacteria</taxon>
        <taxon>Pseudomonadati</taxon>
        <taxon>Verrucomicrobiota</taxon>
        <taxon>Verrucomicrobiia</taxon>
        <taxon>Verrucomicrobiales</taxon>
        <taxon>Rubritaleaceae</taxon>
        <taxon>Rubritalea</taxon>
    </lineage>
</organism>
<name>A0ABW4Z9F7_9BACT</name>
<dbReference type="SUPFAM" id="SSF111384">
    <property type="entry name" value="OmpH-like"/>
    <property type="match status" value="1"/>
</dbReference>
<feature type="region of interest" description="Disordered" evidence="3">
    <location>
        <begin position="186"/>
        <end position="205"/>
    </location>
</feature>
<protein>
    <submittedName>
        <fullName evidence="5">OmpH family outer membrane protein</fullName>
    </submittedName>
</protein>
<keyword evidence="6" id="KW-1185">Reference proteome</keyword>
<comment type="caution">
    <text evidence="5">The sequence shown here is derived from an EMBL/GenBank/DDBJ whole genome shotgun (WGS) entry which is preliminary data.</text>
</comment>
<evidence type="ECO:0000256" key="3">
    <source>
        <dbReference type="SAM" id="MobiDB-lite"/>
    </source>
</evidence>
<feature type="signal peptide" evidence="4">
    <location>
        <begin position="1"/>
        <end position="23"/>
    </location>
</feature>
<dbReference type="Gene3D" id="3.30.910.20">
    <property type="entry name" value="Skp domain"/>
    <property type="match status" value="1"/>
</dbReference>
<proteinExistence type="inferred from homology"/>
<dbReference type="PANTHER" id="PTHR35089:SF1">
    <property type="entry name" value="CHAPERONE PROTEIN SKP"/>
    <property type="match status" value="1"/>
</dbReference>
<reference evidence="6" key="1">
    <citation type="journal article" date="2019" name="Int. J. Syst. Evol. Microbiol.">
        <title>The Global Catalogue of Microorganisms (GCM) 10K type strain sequencing project: providing services to taxonomists for standard genome sequencing and annotation.</title>
        <authorList>
            <consortium name="The Broad Institute Genomics Platform"/>
            <consortium name="The Broad Institute Genome Sequencing Center for Infectious Disease"/>
            <person name="Wu L."/>
            <person name="Ma J."/>
        </authorList>
    </citation>
    <scope>NUCLEOTIDE SEQUENCE [LARGE SCALE GENOMIC DNA]</scope>
    <source>
        <strain evidence="6">CCUG 57942</strain>
    </source>
</reference>
<evidence type="ECO:0000313" key="6">
    <source>
        <dbReference type="Proteomes" id="UP001597389"/>
    </source>
</evidence>
<dbReference type="SMART" id="SM00935">
    <property type="entry name" value="OmpH"/>
    <property type="match status" value="1"/>
</dbReference>
<dbReference type="PANTHER" id="PTHR35089">
    <property type="entry name" value="CHAPERONE PROTEIN SKP"/>
    <property type="match status" value="1"/>
</dbReference>
<dbReference type="InterPro" id="IPR005632">
    <property type="entry name" value="Chaperone_Skp"/>
</dbReference>
<comment type="similarity">
    <text evidence="1">Belongs to the Skp family.</text>
</comment>
<evidence type="ECO:0000256" key="1">
    <source>
        <dbReference type="ARBA" id="ARBA00009091"/>
    </source>
</evidence>
<dbReference type="RefSeq" id="WP_377090409.1">
    <property type="nucleotide sequence ID" value="NZ_JBHSJL010000014.1"/>
</dbReference>
<sequence length="205" mass="23386">MKNIVKSFLVVATAAMSLTSAVAEELKIASVNMEKLFNEFHMTKKVQAQVKVDQERIQKDNASRLEHIRGLQAEIEKLSKQRSDATISDKKRLEIERQIKLKVSEGNAADNERRQWLQRQSKALGEQTAEEQRVILEKIQGKIADYAREQDLDMVVDQSSRSATRTPVFAFMKDKYDVTEILLKDLNKDAPKEEAKPAEEKPASE</sequence>
<dbReference type="EMBL" id="JBHUJB010000021">
    <property type="protein sequence ID" value="MFD2158242.1"/>
    <property type="molecule type" value="Genomic_DNA"/>
</dbReference>
<evidence type="ECO:0000256" key="2">
    <source>
        <dbReference type="ARBA" id="ARBA00022729"/>
    </source>
</evidence>
<accession>A0ABW4Z9F7</accession>
<evidence type="ECO:0000256" key="4">
    <source>
        <dbReference type="SAM" id="SignalP"/>
    </source>
</evidence>
<feature type="chain" id="PRO_5046912572" evidence="4">
    <location>
        <begin position="24"/>
        <end position="205"/>
    </location>
</feature>